<proteinExistence type="predicted"/>
<evidence type="ECO:0000313" key="2">
    <source>
        <dbReference type="Proteomes" id="UP001293254"/>
    </source>
</evidence>
<keyword evidence="2" id="KW-1185">Reference proteome</keyword>
<reference evidence="1" key="2">
    <citation type="journal article" date="2024" name="Plant">
        <title>Genomic evolution and insights into agronomic trait innovations of Sesamum species.</title>
        <authorList>
            <person name="Miao H."/>
            <person name="Wang L."/>
            <person name="Qu L."/>
            <person name="Liu H."/>
            <person name="Sun Y."/>
            <person name="Le M."/>
            <person name="Wang Q."/>
            <person name="Wei S."/>
            <person name="Zheng Y."/>
            <person name="Lin W."/>
            <person name="Duan Y."/>
            <person name="Cao H."/>
            <person name="Xiong S."/>
            <person name="Wang X."/>
            <person name="Wei L."/>
            <person name="Li C."/>
            <person name="Ma Q."/>
            <person name="Ju M."/>
            <person name="Zhao R."/>
            <person name="Li G."/>
            <person name="Mu C."/>
            <person name="Tian Q."/>
            <person name="Mei H."/>
            <person name="Zhang T."/>
            <person name="Gao T."/>
            <person name="Zhang H."/>
        </authorList>
    </citation>
    <scope>NUCLEOTIDE SEQUENCE</scope>
    <source>
        <strain evidence="1">3651</strain>
    </source>
</reference>
<accession>A0AAE2CI97</accession>
<dbReference type="EMBL" id="JACGWO010000007">
    <property type="protein sequence ID" value="KAK4423125.1"/>
    <property type="molecule type" value="Genomic_DNA"/>
</dbReference>
<organism evidence="1 2">
    <name type="scientific">Sesamum alatum</name>
    <dbReference type="NCBI Taxonomy" id="300844"/>
    <lineage>
        <taxon>Eukaryota</taxon>
        <taxon>Viridiplantae</taxon>
        <taxon>Streptophyta</taxon>
        <taxon>Embryophyta</taxon>
        <taxon>Tracheophyta</taxon>
        <taxon>Spermatophyta</taxon>
        <taxon>Magnoliopsida</taxon>
        <taxon>eudicotyledons</taxon>
        <taxon>Gunneridae</taxon>
        <taxon>Pentapetalae</taxon>
        <taxon>asterids</taxon>
        <taxon>lamiids</taxon>
        <taxon>Lamiales</taxon>
        <taxon>Pedaliaceae</taxon>
        <taxon>Sesamum</taxon>
    </lineage>
</organism>
<name>A0AAE2CI97_9LAMI</name>
<reference evidence="1" key="1">
    <citation type="submission" date="2020-06" db="EMBL/GenBank/DDBJ databases">
        <authorList>
            <person name="Li T."/>
            <person name="Hu X."/>
            <person name="Zhang T."/>
            <person name="Song X."/>
            <person name="Zhang H."/>
            <person name="Dai N."/>
            <person name="Sheng W."/>
            <person name="Hou X."/>
            <person name="Wei L."/>
        </authorList>
    </citation>
    <scope>NUCLEOTIDE SEQUENCE</scope>
    <source>
        <strain evidence="1">3651</strain>
        <tissue evidence="1">Leaf</tissue>
    </source>
</reference>
<sequence>MAVVEGMFLAEVSSLPTGVMLQLACSVSPNSLLAKQVQLPPEVLLATAGRCSWYLLNRAVYSILRQHCSPQKIHFQGCFLKLPATFRQAGGRLVDWLHLSLSIPASLVNRCSLFWTFWGQHQCCYCRPFRFGRWQPAPPVAGCIFPAAPVSFKTATQQEGAALHARL</sequence>
<evidence type="ECO:0000313" key="1">
    <source>
        <dbReference type="EMBL" id="KAK4423125.1"/>
    </source>
</evidence>
<comment type="caution">
    <text evidence="1">The sequence shown here is derived from an EMBL/GenBank/DDBJ whole genome shotgun (WGS) entry which is preliminary data.</text>
</comment>
<gene>
    <name evidence="1" type="ORF">Salat_1895100</name>
</gene>
<dbReference type="Proteomes" id="UP001293254">
    <property type="component" value="Unassembled WGS sequence"/>
</dbReference>
<dbReference type="AlphaFoldDB" id="A0AAE2CI97"/>
<protein>
    <submittedName>
        <fullName evidence="1">Uncharacterized protein</fullName>
    </submittedName>
</protein>